<dbReference type="STRING" id="4540.A0A3L6RNR3"/>
<evidence type="ECO:0000313" key="3">
    <source>
        <dbReference type="Proteomes" id="UP000275267"/>
    </source>
</evidence>
<dbReference type="Proteomes" id="UP000275267">
    <property type="component" value="Unassembled WGS sequence"/>
</dbReference>
<protein>
    <submittedName>
        <fullName evidence="2">Uncharacterized protein</fullName>
    </submittedName>
</protein>
<dbReference type="OrthoDB" id="696297at2759"/>
<accession>A0A3L6RNR3</accession>
<evidence type="ECO:0000256" key="1">
    <source>
        <dbReference type="SAM" id="MobiDB-lite"/>
    </source>
</evidence>
<feature type="region of interest" description="Disordered" evidence="1">
    <location>
        <begin position="460"/>
        <end position="532"/>
    </location>
</feature>
<comment type="caution">
    <text evidence="2">The sequence shown here is derived from an EMBL/GenBank/DDBJ whole genome shotgun (WGS) entry which is preliminary data.</text>
</comment>
<evidence type="ECO:0000313" key="2">
    <source>
        <dbReference type="EMBL" id="RLN07496.1"/>
    </source>
</evidence>
<keyword evidence="3" id="KW-1185">Reference proteome</keyword>
<dbReference type="PANTHER" id="PTHR33170">
    <property type="entry name" value="DUF4283 DOMAIN-CONTAINING PROTEIN-RELATED"/>
    <property type="match status" value="1"/>
</dbReference>
<gene>
    <name evidence="2" type="ORF">C2845_PM11G09330</name>
</gene>
<feature type="compositionally biased region" description="Acidic residues" evidence="1">
    <location>
        <begin position="464"/>
        <end position="478"/>
    </location>
</feature>
<reference evidence="3" key="1">
    <citation type="journal article" date="2019" name="Nat. Commun.">
        <title>The genome of broomcorn millet.</title>
        <authorList>
            <person name="Zou C."/>
            <person name="Miki D."/>
            <person name="Li D."/>
            <person name="Tang Q."/>
            <person name="Xiao L."/>
            <person name="Rajput S."/>
            <person name="Deng P."/>
            <person name="Jia W."/>
            <person name="Huang R."/>
            <person name="Zhang M."/>
            <person name="Sun Y."/>
            <person name="Hu J."/>
            <person name="Fu X."/>
            <person name="Schnable P.S."/>
            <person name="Li F."/>
            <person name="Zhang H."/>
            <person name="Feng B."/>
            <person name="Zhu X."/>
            <person name="Liu R."/>
            <person name="Schnable J.C."/>
            <person name="Zhu J.-K."/>
            <person name="Zhang H."/>
        </authorList>
    </citation>
    <scope>NUCLEOTIDE SEQUENCE [LARGE SCALE GENOMIC DNA]</scope>
</reference>
<organism evidence="2 3">
    <name type="scientific">Panicum miliaceum</name>
    <name type="common">Proso millet</name>
    <name type="synonym">Broomcorn millet</name>
    <dbReference type="NCBI Taxonomy" id="4540"/>
    <lineage>
        <taxon>Eukaryota</taxon>
        <taxon>Viridiplantae</taxon>
        <taxon>Streptophyta</taxon>
        <taxon>Embryophyta</taxon>
        <taxon>Tracheophyta</taxon>
        <taxon>Spermatophyta</taxon>
        <taxon>Magnoliopsida</taxon>
        <taxon>Liliopsida</taxon>
        <taxon>Poales</taxon>
        <taxon>Poaceae</taxon>
        <taxon>PACMAD clade</taxon>
        <taxon>Panicoideae</taxon>
        <taxon>Panicodae</taxon>
        <taxon>Paniceae</taxon>
        <taxon>Panicinae</taxon>
        <taxon>Panicum</taxon>
        <taxon>Panicum sect. Panicum</taxon>
    </lineage>
</organism>
<dbReference type="PANTHER" id="PTHR33170:SF51">
    <property type="entry name" value="CCHC-TYPE DOMAIN-CONTAINING PROTEIN"/>
    <property type="match status" value="1"/>
</dbReference>
<sequence length="770" mass="85504">MPSPTASPPTWAPHVLRVGERPLREDRSEVGVEGEFSPVRRCLTIAVPGGNREDFPSLEASSMRMPVERNPPTICMGGSIPNLGGQFHPNGMRITEWDRAQERKRQALEIKQTLFSPKLITSVVDSLDSPVSVRNSDLQELAEIAQNLDELLDGLSSRDLPWMRDMGGEGAEEAASPVRRLTTTLPKLNHRPIQPTRPDRPNTTFFPFGSCVEDLFTHSFQPPPRKGGWFWIQKSEVLVADAARFPTKKSEIKRLVTLPKGSNQRQRRRGEVWRTRNEVGMKSAGRMSVEVATQDRDSVAPTATAGQMLYSLQIPLEEEAENLKPNVGVMVIREGVGSVSKVTTELRYLISSTWDWKVKKIANGRYEFVATSKPDLDFLIKFTEFQCKSSDLKEKTVEEIAFLVGDPLVVDPKSIGGSGPVRVKVMSKDAAEIGGSNTVYLNGSGFKLSWKVEKKIEETKEVDVPDLQDEEDDDEDEKSDSYNPLLEEFANPSSGKATGLGAEQNSQSEAHKSRTSDSQGKHRGVGLGQNEFSDWKDSELHTSAVDIAEQNELIKTQVLLTWQRGVGLIWGGDSVAINKHLDRLKAREVAQAALTLAARNLADQSDNPVDGEEDLEVDVPLNEDHIRLVESVLAEDHVLPSEVDLFGNPAAEGKDNSKPMRTAQFIWCWVRDALGWDAIPVSLSDFLTGAVGVPGRAQNSRLIFLFAGVAWTLRKARNDWVFSDKLISSPNVLAHITVGFLQHWCKMKARKDQAEREELLAKLQEGLLLL</sequence>
<dbReference type="AlphaFoldDB" id="A0A3L6RNR3"/>
<name>A0A3L6RNR3_PANMI</name>
<dbReference type="EMBL" id="PQIB02000007">
    <property type="protein sequence ID" value="RLN07496.1"/>
    <property type="molecule type" value="Genomic_DNA"/>
</dbReference>
<proteinExistence type="predicted"/>